<feature type="domain" description="CP-type G" evidence="5">
    <location>
        <begin position="16"/>
        <end position="180"/>
    </location>
</feature>
<comment type="subcellular location">
    <subcellularLocation>
        <location evidence="3">Cytoplasm</location>
    </subcellularLocation>
</comment>
<comment type="similarity">
    <text evidence="3">Belongs to the TRAFAC class YlqF/YawG GTPase family. MTG1 subfamily.</text>
</comment>
<dbReference type="InterPro" id="IPR006073">
    <property type="entry name" value="GTP-bd"/>
</dbReference>
<dbReference type="STRING" id="1276227.SCHRY_v1c02410"/>
<gene>
    <name evidence="6" type="primary">rbgA</name>
    <name evidence="6" type="ORF">SCHRY_v1c02410</name>
</gene>
<feature type="binding site" evidence="4">
    <location>
        <begin position="88"/>
        <end position="89"/>
    </location>
    <ligand>
        <name>GTP</name>
        <dbReference type="ChEBI" id="CHEBI:37565"/>
    </ligand>
</feature>
<accession>R4UHL9</accession>
<dbReference type="GO" id="GO:0005737">
    <property type="term" value="C:cytoplasm"/>
    <property type="evidence" value="ECO:0007669"/>
    <property type="project" value="UniProtKB-SubCell"/>
</dbReference>
<feature type="binding site" evidence="4">
    <location>
        <begin position="132"/>
        <end position="137"/>
    </location>
    <ligand>
        <name>GTP</name>
        <dbReference type="ChEBI" id="CHEBI:37565"/>
    </ligand>
</feature>
<feature type="binding site" evidence="4">
    <location>
        <begin position="60"/>
        <end position="63"/>
    </location>
    <ligand>
        <name>GTP</name>
        <dbReference type="ChEBI" id="CHEBI:37565"/>
    </ligand>
</feature>
<dbReference type="GO" id="GO:0006412">
    <property type="term" value="P:translation"/>
    <property type="evidence" value="ECO:0007669"/>
    <property type="project" value="TreeGrafter"/>
</dbReference>
<dbReference type="OrthoDB" id="9779790at2"/>
<dbReference type="KEGG" id="scr:SCHRY_v1c02410"/>
<evidence type="ECO:0000259" key="5">
    <source>
        <dbReference type="PROSITE" id="PS51721"/>
    </source>
</evidence>
<dbReference type="PANTHER" id="PTHR45782">
    <property type="entry name" value="MITOCHONDRIAL RIBOSOME-ASSOCIATED GTPASE 1"/>
    <property type="match status" value="1"/>
</dbReference>
<evidence type="ECO:0000256" key="2">
    <source>
        <dbReference type="ARBA" id="ARBA00023134"/>
    </source>
</evidence>
<dbReference type="NCBIfam" id="TIGR03596">
    <property type="entry name" value="GTPase_YlqF"/>
    <property type="match status" value="1"/>
</dbReference>
<dbReference type="RefSeq" id="WP_016338652.1">
    <property type="nucleotide sequence ID" value="NC_021280.1"/>
</dbReference>
<evidence type="ECO:0000256" key="4">
    <source>
        <dbReference type="PIRSR" id="PIRSR006230-1"/>
    </source>
</evidence>
<dbReference type="PATRIC" id="fig|1276227.3.peg.241"/>
<reference evidence="6 7" key="1">
    <citation type="journal article" date="2013" name="Genome Biol. Evol.">
        <title>Complete genomes of two dipteran-associated spiroplasmas provided insights into the origin, dynamics, and impacts of viral invasion in spiroplasma.</title>
        <authorList>
            <person name="Ku C."/>
            <person name="Lo W.S."/>
            <person name="Chen L.L."/>
            <person name="Kuo C.H."/>
        </authorList>
    </citation>
    <scope>NUCLEOTIDE SEQUENCE [LARGE SCALE GENOMIC DNA]</scope>
    <source>
        <strain evidence="6 7">DF-1</strain>
    </source>
</reference>
<dbReference type="InterPro" id="IPR023179">
    <property type="entry name" value="GTP-bd_ortho_bundle_sf"/>
</dbReference>
<dbReference type="AlphaFoldDB" id="R4UHL9"/>
<dbReference type="PIRSF" id="PIRSF006230">
    <property type="entry name" value="MG442"/>
    <property type="match status" value="1"/>
</dbReference>
<evidence type="ECO:0000313" key="6">
    <source>
        <dbReference type="EMBL" id="AGM24826.1"/>
    </source>
</evidence>
<name>R4UHL9_9MOLU</name>
<evidence type="ECO:0000256" key="1">
    <source>
        <dbReference type="ARBA" id="ARBA00022741"/>
    </source>
</evidence>
<keyword evidence="1 3" id="KW-0547">Nucleotide-binding</keyword>
<dbReference type="InterPro" id="IPR027417">
    <property type="entry name" value="P-loop_NTPase"/>
</dbReference>
<dbReference type="Gene3D" id="1.10.1580.10">
    <property type="match status" value="1"/>
</dbReference>
<dbReference type="Gene3D" id="3.40.50.300">
    <property type="entry name" value="P-loop containing nucleotide triphosphate hydrolases"/>
    <property type="match status" value="1"/>
</dbReference>
<evidence type="ECO:0000256" key="3">
    <source>
        <dbReference type="PIRNR" id="PIRNR006230"/>
    </source>
</evidence>
<dbReference type="eggNOG" id="COG1161">
    <property type="taxonomic scope" value="Bacteria"/>
</dbReference>
<keyword evidence="7" id="KW-1185">Reference proteome</keyword>
<keyword evidence="3" id="KW-0963">Cytoplasm</keyword>
<keyword evidence="2 3" id="KW-0342">GTP-binding</keyword>
<comment type="function">
    <text evidence="3">Required for a late step of 50S ribosomal subunit assembly. Has GTPase activity.</text>
</comment>
<dbReference type="Pfam" id="PF01926">
    <property type="entry name" value="MMR_HSR1"/>
    <property type="match status" value="1"/>
</dbReference>
<dbReference type="CDD" id="cd01856">
    <property type="entry name" value="YlqF"/>
    <property type="match status" value="1"/>
</dbReference>
<protein>
    <recommendedName>
        <fullName evidence="3">Ribosome biogenesis GTPase A</fullName>
    </recommendedName>
</protein>
<dbReference type="PANTHER" id="PTHR45782:SF4">
    <property type="entry name" value="MITOCHONDRIAL RIBOSOME-ASSOCIATED GTPASE 1"/>
    <property type="match status" value="1"/>
</dbReference>
<organism evidence="6 7">
    <name type="scientific">Spiroplasma chrysopicola DF-1</name>
    <dbReference type="NCBI Taxonomy" id="1276227"/>
    <lineage>
        <taxon>Bacteria</taxon>
        <taxon>Bacillati</taxon>
        <taxon>Mycoplasmatota</taxon>
        <taxon>Mollicutes</taxon>
        <taxon>Entomoplasmatales</taxon>
        <taxon>Spiroplasmataceae</taxon>
        <taxon>Spiroplasma</taxon>
    </lineage>
</organism>
<proteinExistence type="inferred from homology"/>
<dbReference type="InterPro" id="IPR030378">
    <property type="entry name" value="G_CP_dom"/>
</dbReference>
<dbReference type="HOGENOM" id="CLU_011106_1_0_14"/>
<dbReference type="InterPro" id="IPR016478">
    <property type="entry name" value="GTPase_MTG1"/>
</dbReference>
<dbReference type="GO" id="GO:0005525">
    <property type="term" value="F:GTP binding"/>
    <property type="evidence" value="ECO:0007669"/>
    <property type="project" value="UniProtKB-KW"/>
</dbReference>
<dbReference type="GO" id="GO:0003924">
    <property type="term" value="F:GTPase activity"/>
    <property type="evidence" value="ECO:0007669"/>
    <property type="project" value="TreeGrafter"/>
</dbReference>
<dbReference type="SUPFAM" id="SSF52540">
    <property type="entry name" value="P-loop containing nucleoside triphosphate hydrolases"/>
    <property type="match status" value="1"/>
</dbReference>
<dbReference type="EMBL" id="CP005077">
    <property type="protein sequence ID" value="AGM24826.1"/>
    <property type="molecule type" value="Genomic_DNA"/>
</dbReference>
<dbReference type="FunFam" id="3.40.50.300:FF:000590">
    <property type="entry name" value="Ribosome biogenesis GTPase A"/>
    <property type="match status" value="1"/>
</dbReference>
<dbReference type="PROSITE" id="PS51721">
    <property type="entry name" value="G_CP"/>
    <property type="match status" value="1"/>
</dbReference>
<feature type="binding site" evidence="4">
    <location>
        <position position="176"/>
    </location>
    <ligand>
        <name>GTP</name>
        <dbReference type="ChEBI" id="CHEBI:37565"/>
    </ligand>
</feature>
<sequence>MKANIHWFPGHMAKTIRQLDEQNKLIDLVIEIVDSRIPISSRNPLVDKIFANKPKLIILNKKDLADPKITGQWINYYKQQGQTAITLNSKDLQIKKEIIAKIYEVLAPKIEKALTRGIKNPKLKVLIIGIPNVGKSTFINALIKRQSAKVGNKPGVTKGQQWLKLNDQIDLVDTPGILWPKFDDPQVALNLAFTRSIKEDILPKEEVAFGALKFFYQHYFNPLAQIYQLTYNPDLNLEDEVTLFNLMLEMQTNKFKVKSEDNIERIVNDFLNQVWNNKLGLVSFERPSEDNNE</sequence>
<evidence type="ECO:0000313" key="7">
    <source>
        <dbReference type="Proteomes" id="UP000013964"/>
    </source>
</evidence>
<dbReference type="InterPro" id="IPR019991">
    <property type="entry name" value="GTP-bd_ribosome_bgen"/>
</dbReference>
<dbReference type="Proteomes" id="UP000013964">
    <property type="component" value="Chromosome"/>
</dbReference>